<name>A0A2U8PGN0_9BRAD</name>
<dbReference type="EMBL" id="CP029425">
    <property type="protein sequence ID" value="AWL96911.1"/>
    <property type="molecule type" value="Genomic_DNA"/>
</dbReference>
<dbReference type="OrthoDB" id="9984893at2"/>
<protein>
    <submittedName>
        <fullName evidence="1">Uncharacterized protein</fullName>
    </submittedName>
</protein>
<gene>
    <name evidence="1" type="ORF">CIT37_35915</name>
</gene>
<reference evidence="1 2" key="2">
    <citation type="journal article" date="2017" name="Syst. Appl. Microbiol.">
        <title>Soybeans inoculated with root zone soils of Canadian native legumes harbour diverse and novel Bradyrhizobium spp. that possess agricultural potential.</title>
        <authorList>
            <person name="Bromfield E.S.P."/>
            <person name="Cloutier S."/>
            <person name="Tambong J.T."/>
            <person name="Tran Thi T.V."/>
        </authorList>
    </citation>
    <scope>NUCLEOTIDE SEQUENCE [LARGE SCALE GENOMIC DNA]</scope>
    <source>
        <strain evidence="1 2">OO99</strain>
    </source>
</reference>
<evidence type="ECO:0000313" key="1">
    <source>
        <dbReference type="EMBL" id="AWL96911.1"/>
    </source>
</evidence>
<sequence>MRAAFGTLHLLIRDFGRCSSRFSGASDGSSPDAWAGAPTRPVKPSKLNDIEANAVLFAVWHECCLSICQKKRQLQNMQREGTFRCQPTHNPSPETTGTSPDRHCACLHECGPQ</sequence>
<dbReference type="Proteomes" id="UP000215703">
    <property type="component" value="Chromosome"/>
</dbReference>
<proteinExistence type="predicted"/>
<organism evidence="1 2">
    <name type="scientific">Bradyrhizobium ottawaense</name>
    <dbReference type="NCBI Taxonomy" id="931866"/>
    <lineage>
        <taxon>Bacteria</taxon>
        <taxon>Pseudomonadati</taxon>
        <taxon>Pseudomonadota</taxon>
        <taxon>Alphaproteobacteria</taxon>
        <taxon>Hyphomicrobiales</taxon>
        <taxon>Nitrobacteraceae</taxon>
        <taxon>Bradyrhizobium</taxon>
    </lineage>
</organism>
<reference evidence="1 2" key="1">
    <citation type="journal article" date="2014" name="Int. J. Syst. Evol. Microbiol.">
        <title>Bradyrhizobium ottawaense sp. nov., a symbiotic nitrogen fixing bacterium from root nodules of soybeans in Canada.</title>
        <authorList>
            <person name="Yu X."/>
            <person name="Cloutier S."/>
            <person name="Tambong J.T."/>
            <person name="Bromfield E.S."/>
        </authorList>
    </citation>
    <scope>NUCLEOTIDE SEQUENCE [LARGE SCALE GENOMIC DNA]</scope>
    <source>
        <strain evidence="1 2">OO99</strain>
    </source>
</reference>
<evidence type="ECO:0000313" key="2">
    <source>
        <dbReference type="Proteomes" id="UP000215703"/>
    </source>
</evidence>
<dbReference type="AlphaFoldDB" id="A0A2U8PGN0"/>
<accession>A0A2U8PGN0</accession>